<comment type="caution">
    <text evidence="3">The sequence shown here is derived from an EMBL/GenBank/DDBJ whole genome shotgun (WGS) entry which is preliminary data.</text>
</comment>
<dbReference type="GO" id="GO:0005524">
    <property type="term" value="F:ATP binding"/>
    <property type="evidence" value="ECO:0007669"/>
    <property type="project" value="UniProtKB-UniRule"/>
</dbReference>
<name>A0A7Z0U018_9GAMM</name>
<evidence type="ECO:0000313" key="3">
    <source>
        <dbReference type="EMBL" id="NYZ62828.1"/>
    </source>
</evidence>
<dbReference type="AlphaFoldDB" id="A0A7Z0U018"/>
<dbReference type="EMBL" id="JACCJZ010000016">
    <property type="protein sequence ID" value="NYZ62828.1"/>
    <property type="molecule type" value="Genomic_DNA"/>
</dbReference>
<gene>
    <name evidence="3" type="ORF">H0E82_08630</name>
</gene>
<organism evidence="3 4">
    <name type="scientific">Luteimonas deserti</name>
    <dbReference type="NCBI Taxonomy" id="2752306"/>
    <lineage>
        <taxon>Bacteria</taxon>
        <taxon>Pseudomonadati</taxon>
        <taxon>Pseudomonadota</taxon>
        <taxon>Gammaproteobacteria</taxon>
        <taxon>Lysobacterales</taxon>
        <taxon>Lysobacteraceae</taxon>
        <taxon>Luteimonas</taxon>
    </lineage>
</organism>
<keyword evidence="4" id="KW-1185">Reference proteome</keyword>
<evidence type="ECO:0000256" key="1">
    <source>
        <dbReference type="PROSITE-ProRule" id="PRU00409"/>
    </source>
</evidence>
<dbReference type="Gene3D" id="3.40.50.20">
    <property type="match status" value="1"/>
</dbReference>
<dbReference type="Proteomes" id="UP000589896">
    <property type="component" value="Unassembled WGS sequence"/>
</dbReference>
<dbReference type="PROSITE" id="PS50975">
    <property type="entry name" value="ATP_GRASP"/>
    <property type="match status" value="1"/>
</dbReference>
<dbReference type="GO" id="GO:0046872">
    <property type="term" value="F:metal ion binding"/>
    <property type="evidence" value="ECO:0007669"/>
    <property type="project" value="InterPro"/>
</dbReference>
<accession>A0A7Z0U018</accession>
<keyword evidence="1" id="KW-0067">ATP-binding</keyword>
<feature type="domain" description="ATP-grasp" evidence="2">
    <location>
        <begin position="98"/>
        <end position="276"/>
    </location>
</feature>
<protein>
    <submittedName>
        <fullName evidence="3">ATP-grasp domain-containing protein</fullName>
    </submittedName>
</protein>
<dbReference type="Pfam" id="PF15632">
    <property type="entry name" value="ATPgrasp_Ter"/>
    <property type="match status" value="1"/>
</dbReference>
<proteinExistence type="predicted"/>
<dbReference type="Gene3D" id="3.30.470.20">
    <property type="entry name" value="ATP-grasp fold, B domain"/>
    <property type="match status" value="1"/>
</dbReference>
<dbReference type="Pfam" id="PF21360">
    <property type="entry name" value="PylC-like_N"/>
    <property type="match status" value="1"/>
</dbReference>
<dbReference type="InterPro" id="IPR011761">
    <property type="entry name" value="ATP-grasp"/>
</dbReference>
<dbReference type="SUPFAM" id="SSF56059">
    <property type="entry name" value="Glutathione synthetase ATP-binding domain-like"/>
    <property type="match status" value="1"/>
</dbReference>
<dbReference type="InterPro" id="IPR048764">
    <property type="entry name" value="PylC_N"/>
</dbReference>
<reference evidence="3 4" key="1">
    <citation type="submission" date="2020-07" db="EMBL/GenBank/DDBJ databases">
        <title>isolation of Luteimonas sp. SJ-16.</title>
        <authorList>
            <person name="Huang X.-X."/>
            <person name="Xu L."/>
            <person name="Sun J.-Q."/>
        </authorList>
    </citation>
    <scope>NUCLEOTIDE SEQUENCE [LARGE SCALE GENOMIC DNA]</scope>
    <source>
        <strain evidence="3 4">SJ-16</strain>
    </source>
</reference>
<evidence type="ECO:0000313" key="4">
    <source>
        <dbReference type="Proteomes" id="UP000589896"/>
    </source>
</evidence>
<keyword evidence="1" id="KW-0547">Nucleotide-binding</keyword>
<evidence type="ECO:0000259" key="2">
    <source>
        <dbReference type="PROSITE" id="PS50975"/>
    </source>
</evidence>
<sequence length="308" mass="33606">MAVSRHPGATVVGCNIHPPEWSAAARLVDRFHQVPSARDTPAYISRLLEICASEQISHIIALTDPEVDALSGERRRFEDQNVRLCIPSTPAIRLARDKLALYRCFSGHPRIHPIPTAELGWELPPGFPYPLLAKPRHGRSREGHIVIPDASALAFWRSRLGRDAYVLQPLLQGEVFVSDVVRELDDSLSIAMTRRELLRTPNGAGMTVKMEPGHECDALAREAAGTIGLHGCVNLEFLVVDGAPLLMDVNPRFSAGVAFSLMAGYDMVANHLRCFGAGGTIDPVIRAPDAVYVRGMVEYPSGTSHATP</sequence>